<organism evidence="2 3">
    <name type="scientific">Geothermobacter ehrlichii</name>
    <dbReference type="NCBI Taxonomy" id="213224"/>
    <lineage>
        <taxon>Bacteria</taxon>
        <taxon>Pseudomonadati</taxon>
        <taxon>Thermodesulfobacteriota</taxon>
        <taxon>Desulfuromonadia</taxon>
        <taxon>Desulfuromonadales</taxon>
        <taxon>Geothermobacteraceae</taxon>
        <taxon>Geothermobacter</taxon>
    </lineage>
</organism>
<feature type="chain" id="PRO_5023137949" description="Lipoprotein" evidence="1">
    <location>
        <begin position="20"/>
        <end position="212"/>
    </location>
</feature>
<gene>
    <name evidence="2" type="ORF">EDC39_101497</name>
</gene>
<evidence type="ECO:0000256" key="1">
    <source>
        <dbReference type="SAM" id="SignalP"/>
    </source>
</evidence>
<name>A0A5D3WRB6_9BACT</name>
<dbReference type="RefSeq" id="WP_148894521.1">
    <property type="nucleotide sequence ID" value="NZ_VNIB01000001.1"/>
</dbReference>
<evidence type="ECO:0000313" key="3">
    <source>
        <dbReference type="Proteomes" id="UP000324159"/>
    </source>
</evidence>
<reference evidence="2 3" key="1">
    <citation type="submission" date="2019-07" db="EMBL/GenBank/DDBJ databases">
        <title>Genomic Encyclopedia of Type Strains, Phase IV (KMG-IV): sequencing the most valuable type-strain genomes for metagenomic binning, comparative biology and taxonomic classification.</title>
        <authorList>
            <person name="Goeker M."/>
        </authorList>
    </citation>
    <scope>NUCLEOTIDE SEQUENCE [LARGE SCALE GENOMIC DNA]</scope>
    <source>
        <strain evidence="2 3">SS015</strain>
    </source>
</reference>
<proteinExistence type="predicted"/>
<comment type="caution">
    <text evidence="2">The sequence shown here is derived from an EMBL/GenBank/DDBJ whole genome shotgun (WGS) entry which is preliminary data.</text>
</comment>
<accession>A0A5D3WRB6</accession>
<dbReference type="Proteomes" id="UP000324159">
    <property type="component" value="Unassembled WGS sequence"/>
</dbReference>
<evidence type="ECO:0008006" key="4">
    <source>
        <dbReference type="Google" id="ProtNLM"/>
    </source>
</evidence>
<dbReference type="AlphaFoldDB" id="A0A5D3WRB6"/>
<keyword evidence="1" id="KW-0732">Signal</keyword>
<feature type="signal peptide" evidence="1">
    <location>
        <begin position="1"/>
        <end position="19"/>
    </location>
</feature>
<protein>
    <recommendedName>
        <fullName evidence="4">Lipoprotein</fullName>
    </recommendedName>
</protein>
<evidence type="ECO:0000313" key="2">
    <source>
        <dbReference type="EMBL" id="TYP00330.1"/>
    </source>
</evidence>
<dbReference type="PROSITE" id="PS51257">
    <property type="entry name" value="PROKAR_LIPOPROTEIN"/>
    <property type="match status" value="1"/>
</dbReference>
<dbReference type="OrthoDB" id="5401930at2"/>
<sequence length="212" mass="24145">MTRTLLTALCLLLTVIAGCSVHVMPRGGAGYTVTADNSLTAEKAGLALTVGVQDLEVAPYRMVDNITSFRVVIDNRTGREISVPLDSFVLIDDQGHQYRPIRPEKIQEIVKKDANYLIPYPYVGYYYLEDREKSAQYDTFQSNLPYYTQNYPQDIFTQALPEEPVLPEAKIAGLVYFVVDLTGKKSFELRVYLPDEERRSEPDFRFPFVVEK</sequence>
<dbReference type="EMBL" id="VNIB01000001">
    <property type="protein sequence ID" value="TYP00330.1"/>
    <property type="molecule type" value="Genomic_DNA"/>
</dbReference>
<keyword evidence="3" id="KW-1185">Reference proteome</keyword>